<feature type="region of interest" description="Disordered" evidence="12">
    <location>
        <begin position="9"/>
        <end position="152"/>
    </location>
</feature>
<sequence>MVITDALVCGVRRARRPGSRSPRSGPARASRDWGGRRSAGRRRGGPAGGGRTLSGDAPWWRPRAFRAETATVEPGTHARVPEFSRDPELGRECRRGLPVVGPGAGGRRPGPGTGRGAGRGARPGPVAQPRDGEAGPPGAAGPPSGGPGRAGLGWAGLGPAAMDPFLVLLHSVSTGLSSDELTELKFLCQGRVGKRKLERVHSGLDLFNVLLEQNELDAERTGLLRELLASLRRQDLLRLLDDFEAGAAGGAPPEERDLRAAFDIICDNVGKDWRRLARYLKVTDAKIDAIEEKYPRNLTEQVRESLRVWKSSRREDAAVSHLVRALRACQLNLVADLIEEEQQARGLENESKSSRGGGGGTTMSLRSWDSDRPALGTPW</sequence>
<accession>A0A8P0PQC7</accession>
<feature type="compositionally biased region" description="Basic and acidic residues" evidence="12">
    <location>
        <begin position="79"/>
        <end position="95"/>
    </location>
</feature>
<evidence type="ECO:0000256" key="8">
    <source>
        <dbReference type="ARBA" id="ARBA00066149"/>
    </source>
</evidence>
<feature type="domain" description="Death" evidence="13">
    <location>
        <begin position="258"/>
        <end position="342"/>
    </location>
</feature>
<evidence type="ECO:0000256" key="4">
    <source>
        <dbReference type="ARBA" id="ARBA00022588"/>
    </source>
</evidence>
<dbReference type="SMART" id="SM00005">
    <property type="entry name" value="DEATH"/>
    <property type="match status" value="1"/>
</dbReference>
<dbReference type="GO" id="GO:0045087">
    <property type="term" value="P:innate immune response"/>
    <property type="evidence" value="ECO:0007669"/>
    <property type="project" value="UniProtKB-KW"/>
</dbReference>
<dbReference type="PROSITE" id="PS50168">
    <property type="entry name" value="DED"/>
    <property type="match status" value="1"/>
</dbReference>
<dbReference type="Proteomes" id="UP000002254">
    <property type="component" value="Chromosome 18"/>
</dbReference>
<reference evidence="15 16" key="1">
    <citation type="journal article" date="2005" name="Nature">
        <title>Genome sequence, comparative analysis and haplotype structure of the domestic dog.</title>
        <authorList>
            <consortium name="Broad Sequencing Platform"/>
            <person name="Lindblad-Toh K."/>
            <person name="Wade C.M."/>
            <person name="Mikkelsen T.S."/>
            <person name="Karlsson E.K."/>
            <person name="Jaffe D.B."/>
            <person name="Kamal M."/>
            <person name="Clamp M."/>
            <person name="Chang J.L."/>
            <person name="Kulbokas E.J. III"/>
            <person name="Zody M.C."/>
            <person name="Mauceli E."/>
            <person name="Xie X."/>
            <person name="Breen M."/>
            <person name="Wayne R.K."/>
            <person name="Ostrander E.A."/>
            <person name="Ponting C.P."/>
            <person name="Galibert F."/>
            <person name="Smith D.R."/>
            <person name="DeJong P.J."/>
            <person name="Kirkness E."/>
            <person name="Alvarez P."/>
            <person name="Biagi T."/>
            <person name="Brockman W."/>
            <person name="Butler J."/>
            <person name="Chin C.W."/>
            <person name="Cook A."/>
            <person name="Cuff J."/>
            <person name="Daly M.J."/>
            <person name="DeCaprio D."/>
            <person name="Gnerre S."/>
            <person name="Grabherr M."/>
            <person name="Kellis M."/>
            <person name="Kleber M."/>
            <person name="Bardeleben C."/>
            <person name="Goodstadt L."/>
            <person name="Heger A."/>
            <person name="Hitte C."/>
            <person name="Kim L."/>
            <person name="Koepfli K.P."/>
            <person name="Parker H.G."/>
            <person name="Pollinger J.P."/>
            <person name="Searle S.M."/>
            <person name="Sutter N.B."/>
            <person name="Thomas R."/>
            <person name="Webber C."/>
            <person name="Baldwin J."/>
            <person name="Abebe A."/>
            <person name="Abouelleil A."/>
            <person name="Aftuck L."/>
            <person name="Ait-Zahra M."/>
            <person name="Aldredge T."/>
            <person name="Allen N."/>
            <person name="An P."/>
            <person name="Anderson S."/>
            <person name="Antoine C."/>
            <person name="Arachchi H."/>
            <person name="Aslam A."/>
            <person name="Ayotte L."/>
            <person name="Bachantsang P."/>
            <person name="Barry A."/>
            <person name="Bayul T."/>
            <person name="Benamara M."/>
            <person name="Berlin A."/>
            <person name="Bessette D."/>
            <person name="Blitshteyn B."/>
            <person name="Bloom T."/>
            <person name="Blye J."/>
            <person name="Boguslavskiy L."/>
            <person name="Bonnet C."/>
            <person name="Boukhgalter B."/>
            <person name="Brown A."/>
            <person name="Cahill P."/>
            <person name="Calixte N."/>
            <person name="Camarata J."/>
            <person name="Cheshatsang Y."/>
            <person name="Chu J."/>
            <person name="Citroen M."/>
            <person name="Collymore A."/>
            <person name="Cooke P."/>
            <person name="Dawoe T."/>
            <person name="Daza R."/>
            <person name="Decktor K."/>
            <person name="DeGray S."/>
            <person name="Dhargay N."/>
            <person name="Dooley K."/>
            <person name="Dooley K."/>
            <person name="Dorje P."/>
            <person name="Dorjee K."/>
            <person name="Dorris L."/>
            <person name="Duffey N."/>
            <person name="Dupes A."/>
            <person name="Egbiremolen O."/>
            <person name="Elong R."/>
            <person name="Falk J."/>
            <person name="Farina A."/>
            <person name="Faro S."/>
            <person name="Ferguson D."/>
            <person name="Ferreira P."/>
            <person name="Fisher S."/>
            <person name="FitzGerald M."/>
            <person name="Foley K."/>
            <person name="Foley C."/>
            <person name="Franke A."/>
            <person name="Friedrich D."/>
            <person name="Gage D."/>
            <person name="Garber M."/>
            <person name="Gearin G."/>
            <person name="Giannoukos G."/>
            <person name="Goode T."/>
            <person name="Goyette A."/>
            <person name="Graham J."/>
            <person name="Grandbois E."/>
            <person name="Gyaltsen K."/>
            <person name="Hafez N."/>
            <person name="Hagopian D."/>
            <person name="Hagos B."/>
            <person name="Hall J."/>
            <person name="Healy C."/>
            <person name="Hegarty R."/>
            <person name="Honan T."/>
            <person name="Horn A."/>
            <person name="Houde N."/>
            <person name="Hughes L."/>
            <person name="Hunnicutt L."/>
            <person name="Husby M."/>
            <person name="Jester B."/>
            <person name="Jones C."/>
            <person name="Kamat A."/>
            <person name="Kanga B."/>
            <person name="Kells C."/>
            <person name="Khazanovich D."/>
            <person name="Kieu A.C."/>
            <person name="Kisner P."/>
            <person name="Kumar M."/>
            <person name="Lance K."/>
            <person name="Landers T."/>
            <person name="Lara M."/>
            <person name="Lee W."/>
            <person name="Leger J.P."/>
            <person name="Lennon N."/>
            <person name="Leuper L."/>
            <person name="LeVine S."/>
            <person name="Liu J."/>
            <person name="Liu X."/>
            <person name="Lokyitsang Y."/>
            <person name="Lokyitsang T."/>
            <person name="Lui A."/>
            <person name="Macdonald J."/>
            <person name="Major J."/>
            <person name="Marabella R."/>
            <person name="Maru K."/>
            <person name="Matthews C."/>
            <person name="McDonough S."/>
            <person name="Mehta T."/>
            <person name="Meldrim J."/>
            <person name="Melnikov A."/>
            <person name="Meneus L."/>
            <person name="Mihalev A."/>
            <person name="Mihova T."/>
            <person name="Miller K."/>
            <person name="Mittelman R."/>
            <person name="Mlenga V."/>
            <person name="Mulrain L."/>
            <person name="Munson G."/>
            <person name="Navidi A."/>
            <person name="Naylor J."/>
            <person name="Nguyen T."/>
            <person name="Nguyen N."/>
            <person name="Nguyen C."/>
            <person name="Nguyen T."/>
            <person name="Nicol R."/>
            <person name="Norbu N."/>
            <person name="Norbu C."/>
            <person name="Novod N."/>
            <person name="Nyima T."/>
            <person name="Olandt P."/>
            <person name="O'Neill B."/>
            <person name="O'Neill K."/>
            <person name="Osman S."/>
            <person name="Oyono L."/>
            <person name="Patti C."/>
            <person name="Perrin D."/>
            <person name="Phunkhang P."/>
            <person name="Pierre F."/>
            <person name="Priest M."/>
            <person name="Rachupka A."/>
            <person name="Raghuraman S."/>
            <person name="Rameau R."/>
            <person name="Ray V."/>
            <person name="Raymond C."/>
            <person name="Rege F."/>
            <person name="Rise C."/>
            <person name="Rogers J."/>
            <person name="Rogov P."/>
            <person name="Sahalie J."/>
            <person name="Settipalli S."/>
            <person name="Sharpe T."/>
            <person name="Shea T."/>
            <person name="Sheehan M."/>
            <person name="Sherpa N."/>
            <person name="Shi J."/>
            <person name="Shih D."/>
            <person name="Sloan J."/>
            <person name="Smith C."/>
            <person name="Sparrow T."/>
            <person name="Stalker J."/>
            <person name="Stange-Thomann N."/>
            <person name="Stavropoulos S."/>
            <person name="Stone C."/>
            <person name="Stone S."/>
            <person name="Sykes S."/>
            <person name="Tchuinga P."/>
            <person name="Tenzing P."/>
            <person name="Tesfaye S."/>
            <person name="Thoulutsang D."/>
            <person name="Thoulutsang Y."/>
            <person name="Topham K."/>
            <person name="Topping I."/>
            <person name="Tsamla T."/>
            <person name="Vassiliev H."/>
            <person name="Venkataraman V."/>
            <person name="Vo A."/>
            <person name="Wangchuk T."/>
            <person name="Wangdi T."/>
            <person name="Weiand M."/>
            <person name="Wilkinson J."/>
            <person name="Wilson A."/>
            <person name="Yadav S."/>
            <person name="Yang S."/>
            <person name="Yang X."/>
            <person name="Young G."/>
            <person name="Yu Q."/>
            <person name="Zainoun J."/>
            <person name="Zembek L."/>
            <person name="Zimmer A."/>
            <person name="Lander E.S."/>
        </authorList>
    </citation>
    <scope>NUCLEOTIDE SEQUENCE [LARGE SCALE GENOMIC DNA]</scope>
    <source>
        <strain evidence="15">Boxer</strain>
    </source>
</reference>
<keyword evidence="6" id="KW-0391">Immunity</keyword>
<name>A0A8P0PQC7_CANLF</name>
<dbReference type="GO" id="GO:0001819">
    <property type="term" value="P:positive regulation of cytokine production"/>
    <property type="evidence" value="ECO:0007669"/>
    <property type="project" value="UniProtKB-ARBA"/>
</dbReference>
<evidence type="ECO:0000259" key="14">
    <source>
        <dbReference type="PROSITE" id="PS50168"/>
    </source>
</evidence>
<dbReference type="AlphaFoldDB" id="A0A8P0PQC7"/>
<comment type="subunit">
    <text evidence="8">Can self-associate. Component of the AIM2 PANoptosome complex, a multiprotein complex that drives inflammatory cell death (PANoptosis). Component of the death-induced signaling complex (DISC) composed of cell surface receptor FAS/CD95 or TNFRSF1A, adapter protein FADD and the CASP8 protease; recruitment of CASP8 to the complex is required for processing of CASP8 into the p18 and p10 subunits. Interacts (via death domain) with FAS (via death domain). Interacts directly (via DED domain) with NOL3 (via CARD domain); inhibits death-inducing signaling complex (DISC) assembly by inhibiting the increase in FAS-FADD binding induced by FAS activation. Interacts with CFLAR, PEA15 and MBD4. When phosphorylated, part of a complex containing HIPK3 and FAS. May interact with MAVS/IPS1. Interacts with MOCV v-CFLAR protein and PIDD1. Interacts with RIPK1 and TRADD. Interacts with stimulated TNFRSF10B. Interacts with DDX24.</text>
</comment>
<organism evidence="15 16">
    <name type="scientific">Canis lupus familiaris</name>
    <name type="common">Dog</name>
    <name type="synonym">Canis familiaris</name>
    <dbReference type="NCBI Taxonomy" id="9615"/>
    <lineage>
        <taxon>Eukaryota</taxon>
        <taxon>Metazoa</taxon>
        <taxon>Chordata</taxon>
        <taxon>Craniata</taxon>
        <taxon>Vertebrata</taxon>
        <taxon>Euteleostomi</taxon>
        <taxon>Mammalia</taxon>
        <taxon>Eutheria</taxon>
        <taxon>Laurasiatheria</taxon>
        <taxon>Carnivora</taxon>
        <taxon>Caniformia</taxon>
        <taxon>Canidae</taxon>
        <taxon>Canis</taxon>
    </lineage>
</organism>
<feature type="region of interest" description="Disordered" evidence="12">
    <location>
        <begin position="344"/>
        <end position="379"/>
    </location>
</feature>
<dbReference type="SMART" id="SM00031">
    <property type="entry name" value="DED"/>
    <property type="match status" value="1"/>
</dbReference>
<evidence type="ECO:0000256" key="5">
    <source>
        <dbReference type="ARBA" id="ARBA00022703"/>
    </source>
</evidence>
<dbReference type="Ensembl" id="ENSCAFT00000100573.1">
    <property type="protein sequence ID" value="ENSCAFP00000073947.1"/>
    <property type="gene ID" value="ENSCAFG00000057266.1"/>
</dbReference>
<dbReference type="CDD" id="cd08336">
    <property type="entry name" value="DED_FADD"/>
    <property type="match status" value="1"/>
</dbReference>
<dbReference type="GO" id="GO:0005737">
    <property type="term" value="C:cytoplasm"/>
    <property type="evidence" value="ECO:0007669"/>
    <property type="project" value="UniProtKB-SubCell"/>
</dbReference>
<comment type="subcellular location">
    <subcellularLocation>
        <location evidence="1">Cytoplasm</location>
    </subcellularLocation>
</comment>
<dbReference type="Pfam" id="PF01335">
    <property type="entry name" value="DED"/>
    <property type="match status" value="1"/>
</dbReference>
<keyword evidence="2" id="KW-0963">Cytoplasm</keyword>
<dbReference type="Gene3D" id="1.10.533.10">
    <property type="entry name" value="Death Domain, Fas"/>
    <property type="match status" value="2"/>
</dbReference>
<keyword evidence="5" id="KW-0053">Apoptosis</keyword>
<evidence type="ECO:0000256" key="2">
    <source>
        <dbReference type="ARBA" id="ARBA00022490"/>
    </source>
</evidence>
<dbReference type="InterPro" id="IPR016729">
    <property type="entry name" value="FADD"/>
</dbReference>
<evidence type="ECO:0000256" key="9">
    <source>
        <dbReference type="ARBA" id="ARBA00069996"/>
    </source>
</evidence>
<evidence type="ECO:0000256" key="7">
    <source>
        <dbReference type="ARBA" id="ARBA00059068"/>
    </source>
</evidence>
<comment type="function">
    <text evidence="7">Apoptotic adapter molecule that recruits caspases CASP8 or CASP10 to the activated FAS/CD95 or TNFRSF1A/TNFR-1 receptors. The resulting aggregate called the death-inducing signaling complex (DISC) performs CASP8 proteolytic activation. Active CASP8 initiates the subsequent cascade of caspases mediating apoptosis. Involved in interferon-mediated antiviral immune response, playing a role in the positive regulation of interferon signaling.</text>
</comment>
<dbReference type="CDD" id="cd08306">
    <property type="entry name" value="Death_FADD"/>
    <property type="match status" value="1"/>
</dbReference>
<evidence type="ECO:0000256" key="6">
    <source>
        <dbReference type="ARBA" id="ARBA00022859"/>
    </source>
</evidence>
<feature type="compositionally biased region" description="Low complexity" evidence="12">
    <location>
        <begin position="19"/>
        <end position="28"/>
    </location>
</feature>
<evidence type="ECO:0000256" key="12">
    <source>
        <dbReference type="SAM" id="MobiDB-lite"/>
    </source>
</evidence>
<dbReference type="PANTHER" id="PTHR15077:SF10">
    <property type="entry name" value="FAS-ASSOCIATED DEATH DOMAIN PROTEIN"/>
    <property type="match status" value="1"/>
</dbReference>
<evidence type="ECO:0000313" key="16">
    <source>
        <dbReference type="Proteomes" id="UP000002254"/>
    </source>
</evidence>
<evidence type="ECO:0000259" key="13">
    <source>
        <dbReference type="PROSITE" id="PS50017"/>
    </source>
</evidence>
<dbReference type="FunFam" id="1.10.533.10:FF:000059">
    <property type="entry name" value="Fas-associated via death domain"/>
    <property type="match status" value="1"/>
</dbReference>
<gene>
    <name evidence="15" type="primary">FADD</name>
</gene>
<dbReference type="GO" id="GO:0030674">
    <property type="term" value="F:protein-macromolecule adaptor activity"/>
    <property type="evidence" value="ECO:0007669"/>
    <property type="project" value="UniProtKB-ARBA"/>
</dbReference>
<evidence type="ECO:0000256" key="1">
    <source>
        <dbReference type="ARBA" id="ARBA00004496"/>
    </source>
</evidence>
<dbReference type="InterPro" id="IPR011029">
    <property type="entry name" value="DEATH-like_dom_sf"/>
</dbReference>
<dbReference type="InterPro" id="IPR001875">
    <property type="entry name" value="DED_dom"/>
</dbReference>
<dbReference type="GO" id="GO:2001238">
    <property type="term" value="P:positive regulation of extrinsic apoptotic signaling pathway"/>
    <property type="evidence" value="ECO:0007669"/>
    <property type="project" value="UniProtKB-ARBA"/>
</dbReference>
<dbReference type="Pfam" id="PF00531">
    <property type="entry name" value="Death"/>
    <property type="match status" value="1"/>
</dbReference>
<feature type="compositionally biased region" description="Low complexity" evidence="12">
    <location>
        <begin position="122"/>
        <end position="137"/>
    </location>
</feature>
<dbReference type="SUPFAM" id="SSF47986">
    <property type="entry name" value="DEATH domain"/>
    <property type="match status" value="1"/>
</dbReference>
<dbReference type="OrthoDB" id="100767at2759"/>
<feature type="compositionally biased region" description="Gly residues" evidence="12">
    <location>
        <begin position="102"/>
        <end position="121"/>
    </location>
</feature>
<protein>
    <recommendedName>
        <fullName evidence="9">FAS-associated death domain protein</fullName>
    </recommendedName>
    <alternativeName>
        <fullName evidence="11">FAS-associating death domain-containing protein</fullName>
    </alternativeName>
    <alternativeName>
        <fullName evidence="10">Fas-associated death domain protein</fullName>
    </alternativeName>
</protein>
<dbReference type="PROSITE" id="PS50017">
    <property type="entry name" value="DEATH_DOMAIN"/>
    <property type="match status" value="1"/>
</dbReference>
<feature type="domain" description="DED" evidence="14">
    <location>
        <begin position="164"/>
        <end position="242"/>
    </location>
</feature>
<dbReference type="GO" id="GO:0097191">
    <property type="term" value="P:extrinsic apoptotic signaling pathway"/>
    <property type="evidence" value="ECO:0007669"/>
    <property type="project" value="UniProtKB-ARBA"/>
</dbReference>
<dbReference type="PANTHER" id="PTHR15077">
    <property type="entry name" value="FAS-ASSOCIATING DEATH DOMAIN-CONTAINING PROTEIN FADD"/>
    <property type="match status" value="1"/>
</dbReference>
<proteinExistence type="predicted"/>
<dbReference type="FunFam" id="1.10.533.10:FF:000062">
    <property type="entry name" value="Fas-associated via death domain"/>
    <property type="match status" value="1"/>
</dbReference>
<reference evidence="15" key="2">
    <citation type="submission" date="2025-08" db="UniProtKB">
        <authorList>
            <consortium name="Ensembl"/>
        </authorList>
    </citation>
    <scope>IDENTIFICATION</scope>
</reference>
<keyword evidence="4" id="KW-0399">Innate immunity</keyword>
<dbReference type="GO" id="GO:0050778">
    <property type="term" value="P:positive regulation of immune response"/>
    <property type="evidence" value="ECO:0007669"/>
    <property type="project" value="UniProtKB-ARBA"/>
</dbReference>
<keyword evidence="3" id="KW-0597">Phosphoprotein</keyword>
<evidence type="ECO:0000256" key="11">
    <source>
        <dbReference type="ARBA" id="ARBA00075696"/>
    </source>
</evidence>
<evidence type="ECO:0000256" key="10">
    <source>
        <dbReference type="ARBA" id="ARBA00071128"/>
    </source>
</evidence>
<evidence type="ECO:0000313" key="15">
    <source>
        <dbReference type="Ensembl" id="ENSCAFP00000073947.1"/>
    </source>
</evidence>
<dbReference type="InterPro" id="IPR000488">
    <property type="entry name" value="Death_dom"/>
</dbReference>
<evidence type="ECO:0000256" key="3">
    <source>
        <dbReference type="ARBA" id="ARBA00022553"/>
    </source>
</evidence>